<keyword evidence="3" id="KW-1133">Transmembrane helix</keyword>
<comment type="caution">
    <text evidence="5">The sequence shown here is derived from an EMBL/GenBank/DDBJ whole genome shotgun (WGS) entry which is preliminary data.</text>
</comment>
<dbReference type="PANTHER" id="PTHR48108:SF26">
    <property type="entry name" value="CBS DOMAIN-CONTAINING PROTEIN DDB_G0289609"/>
    <property type="match status" value="1"/>
</dbReference>
<gene>
    <name evidence="5" type="ORF">AYI68_g7804</name>
</gene>
<dbReference type="AlphaFoldDB" id="A0A1R0GMM6"/>
<dbReference type="PANTHER" id="PTHR48108">
    <property type="entry name" value="CBS DOMAIN-CONTAINING PROTEIN CBSX2, CHLOROPLASTIC"/>
    <property type="match status" value="1"/>
</dbReference>
<feature type="transmembrane region" description="Helical" evidence="3">
    <location>
        <begin position="553"/>
        <end position="572"/>
    </location>
</feature>
<accession>A0A1R0GMM6</accession>
<keyword evidence="3" id="KW-0472">Membrane</keyword>
<dbReference type="Gene3D" id="3.10.20.90">
    <property type="entry name" value="Phosphatidylinositol 3-kinase Catalytic Subunit, Chain A, domain 1"/>
    <property type="match status" value="1"/>
</dbReference>
<dbReference type="InterPro" id="IPR000270">
    <property type="entry name" value="PB1_dom"/>
</dbReference>
<dbReference type="EMBL" id="LSSL01007150">
    <property type="protein sequence ID" value="OLY78154.1"/>
    <property type="molecule type" value="Genomic_DNA"/>
</dbReference>
<dbReference type="Gene3D" id="3.10.580.10">
    <property type="entry name" value="CBS-domain"/>
    <property type="match status" value="2"/>
</dbReference>
<keyword evidence="2" id="KW-0129">CBS domain</keyword>
<dbReference type="Pfam" id="PF00564">
    <property type="entry name" value="PB1"/>
    <property type="match status" value="1"/>
</dbReference>
<evidence type="ECO:0000313" key="6">
    <source>
        <dbReference type="Proteomes" id="UP000187455"/>
    </source>
</evidence>
<keyword evidence="6" id="KW-1185">Reference proteome</keyword>
<dbReference type="SMART" id="SM00116">
    <property type="entry name" value="CBS"/>
    <property type="match status" value="4"/>
</dbReference>
<sequence>MEADGLVRNLQPVAANSVKKGTSVLDAVYVMTAKKAYCLLVVDEDDGLTGIFTAKDVCFRMVAEGKSVSTTLVEDIVTPDPVTVTMQSLSIEALDIMVEKGFRHLPVSDEFGDIVGMLDILSCMYEGIESLSQNKNMLNDSETSPENLDQIQTYLQDAQDTLNTLQVGSILKEGFEAKVLASDSVFEASKLMKEAKSTCALVINKFSGAIVGILTTKDIILRVVAGQLDPMETAVEVAMTPHPDTISPNTLVMDALNQMHDKKYMNLPVVSNNGQISGVITVSELCRATLSLIDQRYTIPINIDFQNMDQEYVNLDYVGMNYNGNNEQDEYFQQYNPNFDPNFADYDHVDPEYSIDGYGAQNYGDENNSHLVNSTRFPQFNSLNDSVLNNSNLEAELGSQLSNYYQTNSSNIAFERVNFKIKSSTGKIYRFGMNLTANFTEFESIILTKLSGENENLSRRLKIEFLDNDGDYVILNNDRDLDAMITSFINSNQADGPTSSKIISLSVSHSRDSESPSITTEIKEAVDEHSLRLKESNTENLKSKKQRRFTDSYILASVGLAAASVGLVAFAMHKYSEK</sequence>
<dbReference type="InterPro" id="IPR000644">
    <property type="entry name" value="CBS_dom"/>
</dbReference>
<feature type="domain" description="CBS" evidence="4">
    <location>
        <begin position="239"/>
        <end position="295"/>
    </location>
</feature>
<dbReference type="Proteomes" id="UP000187455">
    <property type="component" value="Unassembled WGS sequence"/>
</dbReference>
<evidence type="ECO:0000313" key="5">
    <source>
        <dbReference type="EMBL" id="OLY78154.1"/>
    </source>
</evidence>
<evidence type="ECO:0000256" key="3">
    <source>
        <dbReference type="SAM" id="Phobius"/>
    </source>
</evidence>
<keyword evidence="3" id="KW-0812">Transmembrane</keyword>
<evidence type="ECO:0000256" key="1">
    <source>
        <dbReference type="ARBA" id="ARBA00022737"/>
    </source>
</evidence>
<dbReference type="SUPFAM" id="SSF54277">
    <property type="entry name" value="CAD &amp; PB1 domains"/>
    <property type="match status" value="1"/>
</dbReference>
<reference evidence="5 6" key="1">
    <citation type="journal article" date="2016" name="Mol. Biol. Evol.">
        <title>Genome-Wide Survey of Gut Fungi (Harpellales) Reveals the First Horizontally Transferred Ubiquitin Gene from a Mosquito Host.</title>
        <authorList>
            <person name="Wang Y."/>
            <person name="White M.M."/>
            <person name="Kvist S."/>
            <person name="Moncalvo J.M."/>
        </authorList>
    </citation>
    <scope>NUCLEOTIDE SEQUENCE [LARGE SCALE GENOMIC DNA]</scope>
    <source>
        <strain evidence="5 6">ALG-7-W6</strain>
    </source>
</reference>
<feature type="domain" description="CBS" evidence="4">
    <location>
        <begin position="170"/>
        <end position="230"/>
    </location>
</feature>
<dbReference type="InterPro" id="IPR051462">
    <property type="entry name" value="CBS_domain-containing"/>
</dbReference>
<protein>
    <submittedName>
        <fullName evidence="5">CBS domain-containing protein CBSCBSPB2</fullName>
    </submittedName>
</protein>
<name>A0A1R0GMM6_9FUNG</name>
<dbReference type="Pfam" id="PF00571">
    <property type="entry name" value="CBS"/>
    <property type="match status" value="4"/>
</dbReference>
<organism evidence="5 6">
    <name type="scientific">Smittium mucronatum</name>
    <dbReference type="NCBI Taxonomy" id="133383"/>
    <lineage>
        <taxon>Eukaryota</taxon>
        <taxon>Fungi</taxon>
        <taxon>Fungi incertae sedis</taxon>
        <taxon>Zoopagomycota</taxon>
        <taxon>Kickxellomycotina</taxon>
        <taxon>Harpellomycetes</taxon>
        <taxon>Harpellales</taxon>
        <taxon>Legeriomycetaceae</taxon>
        <taxon>Smittium</taxon>
    </lineage>
</organism>
<evidence type="ECO:0000259" key="4">
    <source>
        <dbReference type="PROSITE" id="PS51371"/>
    </source>
</evidence>
<proteinExistence type="predicted"/>
<feature type="domain" description="CBS" evidence="4">
    <location>
        <begin position="10"/>
        <end position="68"/>
    </location>
</feature>
<dbReference type="InterPro" id="IPR046342">
    <property type="entry name" value="CBS_dom_sf"/>
</dbReference>
<keyword evidence="1" id="KW-0677">Repeat</keyword>
<dbReference type="SUPFAM" id="SSF54631">
    <property type="entry name" value="CBS-domain pair"/>
    <property type="match status" value="2"/>
</dbReference>
<dbReference type="PROSITE" id="PS51371">
    <property type="entry name" value="CBS"/>
    <property type="match status" value="4"/>
</dbReference>
<dbReference type="STRING" id="133383.A0A1R0GMM6"/>
<feature type="domain" description="CBS" evidence="4">
    <location>
        <begin position="77"/>
        <end position="133"/>
    </location>
</feature>
<evidence type="ECO:0000256" key="2">
    <source>
        <dbReference type="PROSITE-ProRule" id="PRU00703"/>
    </source>
</evidence>
<dbReference type="OrthoDB" id="418595at2759"/>